<reference evidence="9" key="1">
    <citation type="submission" date="2024-06" db="EMBL/GenBank/DDBJ databases">
        <title>Methylostella associata gen. nov., sp. nov., a novel Ancalomicrobiaceae-affiliated facultatively methylotrophic bacteria that feed on methanotrophs of the genus Methylococcus.</title>
        <authorList>
            <person name="Saltykova V."/>
            <person name="Danilova O.V."/>
            <person name="Oshkin I.Y."/>
            <person name="Belova S.E."/>
            <person name="Pimenov N.V."/>
            <person name="Dedysh S.N."/>
        </authorList>
    </citation>
    <scope>NUCLEOTIDE SEQUENCE</scope>
    <source>
        <strain evidence="9">S20</strain>
    </source>
</reference>
<dbReference type="InterPro" id="IPR011051">
    <property type="entry name" value="RmlC_Cupin_sf"/>
</dbReference>
<keyword evidence="3" id="KW-0464">Manganese</keyword>
<organism evidence="9">
    <name type="scientific">Methyloraptor flagellatus</name>
    <dbReference type="NCBI Taxonomy" id="3162530"/>
    <lineage>
        <taxon>Bacteria</taxon>
        <taxon>Pseudomonadati</taxon>
        <taxon>Pseudomonadota</taxon>
        <taxon>Alphaproteobacteria</taxon>
        <taxon>Hyphomicrobiales</taxon>
        <taxon>Ancalomicrobiaceae</taxon>
        <taxon>Methyloraptor</taxon>
    </lineage>
</organism>
<gene>
    <name evidence="9" type="ORF">ABS361_11955</name>
</gene>
<comment type="catalytic activity">
    <reaction evidence="6">
        <text>D-lyxose = D-xylulose</text>
        <dbReference type="Rhea" id="RHEA:14201"/>
        <dbReference type="ChEBI" id="CHEBI:16789"/>
        <dbReference type="ChEBI" id="CHEBI:17140"/>
        <dbReference type="EC" id="5.3.1.15"/>
    </reaction>
</comment>
<keyword evidence="5" id="KW-0119">Carbohydrate metabolism</keyword>
<dbReference type="AlphaFoldDB" id="A0AAU7X4Q7"/>
<evidence type="ECO:0000256" key="6">
    <source>
        <dbReference type="ARBA" id="ARBA00044907"/>
    </source>
</evidence>
<dbReference type="Gene3D" id="2.60.120.10">
    <property type="entry name" value="Jelly Rolls"/>
    <property type="match status" value="1"/>
</dbReference>
<dbReference type="RefSeq" id="WP_407047935.1">
    <property type="nucleotide sequence ID" value="NZ_CP158568.1"/>
</dbReference>
<protein>
    <recommendedName>
        <fullName evidence="8">D-lyxose ketol-isomerase</fullName>
        <ecNumber evidence="8">5.3.1.15</ecNumber>
    </recommendedName>
</protein>
<sequence>MLRSELNEIIRAGEDFIASFGFKMPPFAAWSPADWRANKDRAGAIIGPRLGWDITDYGFGSFTKKGLLLFTVRNGTLDNLKRGTGMVYAEKIMISRANQLTPMHWHKMKTEDIIVRGGAPLEVKLYNVAADGVSIDRERPVTVMCDGLARTVAPGGTVVLEPGESITLEPGQAHAFWGKDGDCLIGEVSTVNDDETDNYFLEPVSRFPSVEEEAEAYRLIVPDYKGL</sequence>
<comment type="cofactor">
    <cofactor evidence="1">
        <name>Mn(2+)</name>
        <dbReference type="ChEBI" id="CHEBI:29035"/>
    </cofactor>
</comment>
<dbReference type="InterPro" id="IPR014710">
    <property type="entry name" value="RmlC-like_jellyroll"/>
</dbReference>
<evidence type="ECO:0000256" key="7">
    <source>
        <dbReference type="ARBA" id="ARBA00044951"/>
    </source>
</evidence>
<dbReference type="InterPro" id="IPR047581">
    <property type="entry name" value="EcSI_cupin"/>
</dbReference>
<dbReference type="Pfam" id="PF07385">
    <property type="entry name" value="Lyx_isomer"/>
    <property type="match status" value="1"/>
</dbReference>
<dbReference type="EC" id="5.3.1.15" evidence="8"/>
<evidence type="ECO:0000256" key="5">
    <source>
        <dbReference type="ARBA" id="ARBA00023277"/>
    </source>
</evidence>
<dbReference type="GO" id="GO:0046872">
    <property type="term" value="F:metal ion binding"/>
    <property type="evidence" value="ECO:0007669"/>
    <property type="project" value="UniProtKB-KW"/>
</dbReference>
<evidence type="ECO:0000313" key="9">
    <source>
        <dbReference type="EMBL" id="XBY42834.1"/>
    </source>
</evidence>
<keyword evidence="4 9" id="KW-0413">Isomerase</keyword>
<evidence type="ECO:0000256" key="4">
    <source>
        <dbReference type="ARBA" id="ARBA00023235"/>
    </source>
</evidence>
<evidence type="ECO:0000256" key="3">
    <source>
        <dbReference type="ARBA" id="ARBA00023211"/>
    </source>
</evidence>
<keyword evidence="2" id="KW-0479">Metal-binding</keyword>
<comment type="similarity">
    <text evidence="7">Belongs to the D-lyxose ketol-isomerase family.</text>
</comment>
<evidence type="ECO:0000256" key="8">
    <source>
        <dbReference type="ARBA" id="ARBA00044972"/>
    </source>
</evidence>
<proteinExistence type="inferred from homology"/>
<dbReference type="CDD" id="cd20309">
    <property type="entry name" value="cupin_EcSI"/>
    <property type="match status" value="1"/>
</dbReference>
<accession>A0AAU7X4Q7</accession>
<dbReference type="SUPFAM" id="SSF51182">
    <property type="entry name" value="RmlC-like cupins"/>
    <property type="match status" value="1"/>
</dbReference>
<name>A0AAU7X4Q7_9HYPH</name>
<dbReference type="InterPro" id="IPR010864">
    <property type="entry name" value="D-lyxose_isomer"/>
</dbReference>
<evidence type="ECO:0000256" key="2">
    <source>
        <dbReference type="ARBA" id="ARBA00022723"/>
    </source>
</evidence>
<dbReference type="KEGG" id="mflg:ABS361_11955"/>
<dbReference type="GO" id="GO:0047828">
    <property type="term" value="F:D-lyxose ketol-isomerase activity"/>
    <property type="evidence" value="ECO:0007669"/>
    <property type="project" value="UniProtKB-EC"/>
</dbReference>
<evidence type="ECO:0000256" key="1">
    <source>
        <dbReference type="ARBA" id="ARBA00001936"/>
    </source>
</evidence>
<dbReference type="EMBL" id="CP158568">
    <property type="protein sequence ID" value="XBY42834.1"/>
    <property type="molecule type" value="Genomic_DNA"/>
</dbReference>